<dbReference type="EMBL" id="BBRZ01000111">
    <property type="protein sequence ID" value="GAM58903.1"/>
    <property type="molecule type" value="Genomic_DNA"/>
</dbReference>
<accession>A0A0B8P6T2</accession>
<evidence type="ECO:0000313" key="2">
    <source>
        <dbReference type="Proteomes" id="UP000031671"/>
    </source>
</evidence>
<reference evidence="1 2" key="2">
    <citation type="submission" date="2015-01" db="EMBL/GenBank/DDBJ databases">
        <authorList>
            <consortium name="NBRP consortium"/>
            <person name="Sawabe T."/>
            <person name="Meirelles P."/>
            <person name="Feng G."/>
            <person name="Sayaka M."/>
            <person name="Hattori M."/>
            <person name="Ohkuma M."/>
        </authorList>
    </citation>
    <scope>NUCLEOTIDE SEQUENCE [LARGE SCALE GENOMIC DNA]</scope>
    <source>
        <strain evidence="2">JCM 19231</strain>
    </source>
</reference>
<dbReference type="AlphaFoldDB" id="A0A0B8P6T2"/>
<gene>
    <name evidence="1" type="ORF">JCM19231_4167</name>
</gene>
<protein>
    <submittedName>
        <fullName evidence="1">Uncharacterized protein</fullName>
    </submittedName>
</protein>
<organism evidence="1 2">
    <name type="scientific">Vibrio ishigakensis</name>
    <dbReference type="NCBI Taxonomy" id="1481914"/>
    <lineage>
        <taxon>Bacteria</taxon>
        <taxon>Pseudomonadati</taxon>
        <taxon>Pseudomonadota</taxon>
        <taxon>Gammaproteobacteria</taxon>
        <taxon>Vibrionales</taxon>
        <taxon>Vibrionaceae</taxon>
        <taxon>Vibrio</taxon>
    </lineage>
</organism>
<comment type="caution">
    <text evidence="1">The sequence shown here is derived from an EMBL/GenBank/DDBJ whole genome shotgun (WGS) entry which is preliminary data.</text>
</comment>
<reference evidence="1 2" key="1">
    <citation type="submission" date="2015-01" db="EMBL/GenBank/DDBJ databases">
        <title>Vibrio sp. C1 JCM 19231 whole genome shotgun sequence.</title>
        <authorList>
            <person name="Sawabe T."/>
            <person name="Meirelles P."/>
            <person name="Feng G."/>
            <person name="Sayaka M."/>
            <person name="Hattori M."/>
            <person name="Ohkuma M."/>
        </authorList>
    </citation>
    <scope>NUCLEOTIDE SEQUENCE [LARGE SCALE GENOMIC DNA]</scope>
    <source>
        <strain evidence="2">JCM 19231</strain>
    </source>
</reference>
<keyword evidence="2" id="KW-1185">Reference proteome</keyword>
<evidence type="ECO:0000313" key="1">
    <source>
        <dbReference type="EMBL" id="GAM58903.1"/>
    </source>
</evidence>
<proteinExistence type="predicted"/>
<dbReference type="Proteomes" id="UP000031671">
    <property type="component" value="Unassembled WGS sequence"/>
</dbReference>
<sequence length="56" mass="6039">MSKQEIGAAQISIFNLDDLAKVSDYSLMDNLNPDPEATSDGMDIFLGKCSPAIMCL</sequence>
<name>A0A0B8P6T2_9VIBR</name>